<dbReference type="Proteomes" id="UP000198669">
    <property type="component" value="Unassembled WGS sequence"/>
</dbReference>
<dbReference type="RefSeq" id="WP_072561259.1">
    <property type="nucleotide sequence ID" value="NZ_CP017921.1"/>
</dbReference>
<feature type="transmembrane region" description="Helical" evidence="6">
    <location>
        <begin position="190"/>
        <end position="212"/>
    </location>
</feature>
<accession>A0A1L3Q1R1</accession>
<feature type="transmembrane region" description="Helical" evidence="6">
    <location>
        <begin position="233"/>
        <end position="251"/>
    </location>
</feature>
<feature type="transmembrane region" description="Helical" evidence="6">
    <location>
        <begin position="386"/>
        <end position="406"/>
    </location>
</feature>
<dbReference type="EMBL" id="CP017921">
    <property type="protein sequence ID" value="APH38812.1"/>
    <property type="molecule type" value="Genomic_DNA"/>
</dbReference>
<evidence type="ECO:0000313" key="10">
    <source>
        <dbReference type="EMBL" id="SDW71501.1"/>
    </source>
</evidence>
<evidence type="ECO:0000313" key="9">
    <source>
        <dbReference type="EMBL" id="RNI08006.1"/>
    </source>
</evidence>
<dbReference type="SUPFAM" id="SSF103473">
    <property type="entry name" value="MFS general substrate transporter"/>
    <property type="match status" value="1"/>
</dbReference>
<dbReference type="AlphaFoldDB" id="A0A1L3Q1R1"/>
<feature type="transmembrane region" description="Helical" evidence="6">
    <location>
        <begin position="46"/>
        <end position="66"/>
    </location>
</feature>
<dbReference type="OrthoDB" id="341449at2157"/>
<dbReference type="Pfam" id="PF07690">
    <property type="entry name" value="MFS_1"/>
    <property type="match status" value="1"/>
</dbReference>
<reference evidence="9 13" key="3">
    <citation type="submission" date="2018-10" db="EMBL/GenBank/DDBJ databases">
        <title>Cultivation of a novel Methanohalophilus strain from Kebrit Deep of the Red Sea and a genomic comparison of members of the genus Methanohalophilus.</title>
        <authorList>
            <person name="Guan Y."/>
            <person name="Ngugi D.K."/>
            <person name="Stingl U."/>
        </authorList>
    </citation>
    <scope>NUCLEOTIDE SEQUENCE [LARGE SCALE GENOMIC DNA]</scope>
    <source>
        <strain evidence="9 13">DSM 3094</strain>
    </source>
</reference>
<feature type="domain" description="Major facilitator superfamily (MFS) profile" evidence="7">
    <location>
        <begin position="12"/>
        <end position="410"/>
    </location>
</feature>
<evidence type="ECO:0000256" key="5">
    <source>
        <dbReference type="ARBA" id="ARBA00023136"/>
    </source>
</evidence>
<reference evidence="10 12" key="2">
    <citation type="submission" date="2016-10" db="EMBL/GenBank/DDBJ databases">
        <authorList>
            <person name="de Groot N.N."/>
        </authorList>
    </citation>
    <scope>NUCLEOTIDE SEQUENCE [LARGE SCALE GENOMIC DNA]</scope>
    <source>
        <strain evidence="10 12">Z-7982</strain>
    </source>
</reference>
<dbReference type="Proteomes" id="UP000186879">
    <property type="component" value="Chromosome"/>
</dbReference>
<feature type="transmembrane region" description="Helical" evidence="6">
    <location>
        <begin position="163"/>
        <end position="184"/>
    </location>
</feature>
<organism evidence="8 11">
    <name type="scientific">Methanohalophilus halophilus</name>
    <dbReference type="NCBI Taxonomy" id="2177"/>
    <lineage>
        <taxon>Archaea</taxon>
        <taxon>Methanobacteriati</taxon>
        <taxon>Methanobacteriota</taxon>
        <taxon>Stenosarchaea group</taxon>
        <taxon>Methanomicrobia</taxon>
        <taxon>Methanosarcinales</taxon>
        <taxon>Methanosarcinaceae</taxon>
        <taxon>Methanohalophilus</taxon>
    </lineage>
</organism>
<evidence type="ECO:0000256" key="2">
    <source>
        <dbReference type="ARBA" id="ARBA00022448"/>
    </source>
</evidence>
<keyword evidence="3 6" id="KW-0812">Transmembrane</keyword>
<dbReference type="InterPro" id="IPR036259">
    <property type="entry name" value="MFS_trans_sf"/>
</dbReference>
<dbReference type="KEGG" id="mhaz:BHR79_04450"/>
<evidence type="ECO:0000256" key="1">
    <source>
        <dbReference type="ARBA" id="ARBA00004141"/>
    </source>
</evidence>
<feature type="transmembrane region" description="Helical" evidence="6">
    <location>
        <begin position="78"/>
        <end position="99"/>
    </location>
</feature>
<gene>
    <name evidence="8" type="ORF">BHR79_04450</name>
    <name evidence="9" type="ORF">EFE40_08625</name>
    <name evidence="10" type="ORF">SAMN04515625_1483</name>
</gene>
<evidence type="ECO:0000313" key="12">
    <source>
        <dbReference type="Proteomes" id="UP000198669"/>
    </source>
</evidence>
<feature type="transmembrane region" description="Helical" evidence="6">
    <location>
        <begin position="12"/>
        <end position="34"/>
    </location>
</feature>
<dbReference type="EMBL" id="FNMU01000004">
    <property type="protein sequence ID" value="SDW71501.1"/>
    <property type="molecule type" value="Genomic_DNA"/>
</dbReference>
<dbReference type="PANTHER" id="PTHR23504:SF15">
    <property type="entry name" value="MAJOR FACILITATOR SUPERFAMILY (MFS) PROFILE DOMAIN-CONTAINING PROTEIN"/>
    <property type="match status" value="1"/>
</dbReference>
<dbReference type="GO" id="GO:0022857">
    <property type="term" value="F:transmembrane transporter activity"/>
    <property type="evidence" value="ECO:0007669"/>
    <property type="project" value="InterPro"/>
</dbReference>
<evidence type="ECO:0000256" key="4">
    <source>
        <dbReference type="ARBA" id="ARBA00022989"/>
    </source>
</evidence>
<comment type="subcellular location">
    <subcellularLocation>
        <location evidence="1">Membrane</location>
        <topology evidence="1">Multi-pass membrane protein</topology>
    </subcellularLocation>
</comment>
<feature type="transmembrane region" description="Helical" evidence="6">
    <location>
        <begin position="105"/>
        <end position="127"/>
    </location>
</feature>
<evidence type="ECO:0000259" key="7">
    <source>
        <dbReference type="PROSITE" id="PS50850"/>
    </source>
</evidence>
<keyword evidence="2" id="KW-0813">Transport</keyword>
<evidence type="ECO:0000313" key="8">
    <source>
        <dbReference type="EMBL" id="APH38812.1"/>
    </source>
</evidence>
<dbReference type="InterPro" id="IPR011701">
    <property type="entry name" value="MFS"/>
</dbReference>
<dbReference type="PROSITE" id="PS50850">
    <property type="entry name" value="MFS"/>
    <property type="match status" value="1"/>
</dbReference>
<keyword evidence="5 6" id="KW-0472">Membrane</keyword>
<name>A0A1L3Q1R1_9EURY</name>
<dbReference type="Proteomes" id="UP000267921">
    <property type="component" value="Unassembled WGS sequence"/>
</dbReference>
<evidence type="ECO:0000256" key="6">
    <source>
        <dbReference type="SAM" id="Phobius"/>
    </source>
</evidence>
<dbReference type="CDD" id="cd17330">
    <property type="entry name" value="MFS_SLC46_TetA_like"/>
    <property type="match status" value="1"/>
</dbReference>
<dbReference type="GO" id="GO:0016020">
    <property type="term" value="C:membrane"/>
    <property type="evidence" value="ECO:0007669"/>
    <property type="project" value="UniProtKB-SubCell"/>
</dbReference>
<dbReference type="STRING" id="2177.BHR79_04450"/>
<dbReference type="InterPro" id="IPR020846">
    <property type="entry name" value="MFS_dom"/>
</dbReference>
<feature type="transmembrane region" description="Helical" evidence="6">
    <location>
        <begin position="300"/>
        <end position="318"/>
    </location>
</feature>
<sequence>MKNTGCNDPKHSLLPIITVNFIGSLSFAIVIPFLVFLVERFGGNAIIYGLINSMYPAFQLVGGPILGRWSDIHGRKKILLVSQIGTLLSWIIFLCAFFLPLDELIRVNSAITGSFILTLPLIILFIARSLDGITGGNVAVANAYLADITREKDRNKNFGKMSIASNLGFIIGPALAGVLSMTTYGEMIPVIATIVISIAGTIIIGLFIPATTHCISRQQNKIKLKHVMQIQNIPFILILYFFIFLGFNIFYTSFPIHAIKVLKWSVSDMGIYFSFLSIIMVIVQGPVLTRASERFRDSQLVIAGSMLLGTNFLLLTSGDFVLTYIAAVFFAFGNGIMWPSILSIISKLAGAQNQGSVQGFASSFSSMAAIIGLIVGGIIYEIFQAKAFVVTALIIYIVFILSFRLLKLEDLNHEKY</sequence>
<feature type="transmembrane region" description="Helical" evidence="6">
    <location>
        <begin position="324"/>
        <end position="345"/>
    </location>
</feature>
<protein>
    <submittedName>
        <fullName evidence="8">MFS transporter</fullName>
    </submittedName>
    <submittedName>
        <fullName evidence="10">Predicted arabinose efflux permease, MFS family</fullName>
    </submittedName>
</protein>
<feature type="transmembrane region" description="Helical" evidence="6">
    <location>
        <begin position="271"/>
        <end position="288"/>
    </location>
</feature>
<evidence type="ECO:0000256" key="3">
    <source>
        <dbReference type="ARBA" id="ARBA00022692"/>
    </source>
</evidence>
<keyword evidence="4 6" id="KW-1133">Transmembrane helix</keyword>
<dbReference type="EMBL" id="RJJG01000006">
    <property type="protein sequence ID" value="RNI08006.1"/>
    <property type="molecule type" value="Genomic_DNA"/>
</dbReference>
<proteinExistence type="predicted"/>
<dbReference type="Gene3D" id="1.20.1250.20">
    <property type="entry name" value="MFS general substrate transporter like domains"/>
    <property type="match status" value="1"/>
</dbReference>
<reference evidence="8 11" key="1">
    <citation type="submission" date="2016-10" db="EMBL/GenBank/DDBJ databases">
        <title>Methanohalophilus halophilus.</title>
        <authorList>
            <person name="L'haridon S."/>
        </authorList>
    </citation>
    <scope>NUCLEOTIDE SEQUENCE [LARGE SCALE GENOMIC DNA]</scope>
    <source>
        <strain evidence="8 11">Z-7982</strain>
    </source>
</reference>
<keyword evidence="11" id="KW-1185">Reference proteome</keyword>
<evidence type="ECO:0000313" key="13">
    <source>
        <dbReference type="Proteomes" id="UP000267921"/>
    </source>
</evidence>
<feature type="transmembrane region" description="Helical" evidence="6">
    <location>
        <begin position="357"/>
        <end position="380"/>
    </location>
</feature>
<dbReference type="PANTHER" id="PTHR23504">
    <property type="entry name" value="MAJOR FACILITATOR SUPERFAMILY DOMAIN-CONTAINING PROTEIN 10"/>
    <property type="match status" value="1"/>
</dbReference>
<dbReference type="GeneID" id="30582988"/>
<evidence type="ECO:0000313" key="11">
    <source>
        <dbReference type="Proteomes" id="UP000186879"/>
    </source>
</evidence>